<dbReference type="OrthoDB" id="9795828at2"/>
<dbReference type="KEGG" id="bse:Bsel_0294"/>
<protein>
    <recommendedName>
        <fullName evidence="3">histidine kinase</fullName>
        <ecNumber evidence="3">2.7.13.3</ecNumber>
    </recommendedName>
</protein>
<dbReference type="Gene3D" id="1.20.5.1930">
    <property type="match status" value="1"/>
</dbReference>
<keyword evidence="9 17" id="KW-0418">Kinase</keyword>
<dbReference type="InterPro" id="IPR005467">
    <property type="entry name" value="His_kinase_dom"/>
</dbReference>
<keyword evidence="10" id="KW-0067">ATP-binding</keyword>
<reference evidence="17" key="1">
    <citation type="submission" date="2009-10" db="EMBL/GenBank/DDBJ databases">
        <title>Complete sequence of Bacillus selenitireducens MLS10.</title>
        <authorList>
            <consortium name="US DOE Joint Genome Institute"/>
            <person name="Lucas S."/>
            <person name="Copeland A."/>
            <person name="Lapidus A."/>
            <person name="Glavina del Rio T."/>
            <person name="Dalin E."/>
            <person name="Tice H."/>
            <person name="Bruce D."/>
            <person name="Goodwin L."/>
            <person name="Pitluck S."/>
            <person name="Sims D."/>
            <person name="Brettin T."/>
            <person name="Detter J.C."/>
            <person name="Han C."/>
            <person name="Larimer F."/>
            <person name="Land M."/>
            <person name="Hauser L."/>
            <person name="Kyrpides N."/>
            <person name="Ovchinnikova G."/>
            <person name="Stolz J."/>
        </authorList>
    </citation>
    <scope>NUCLEOTIDE SEQUENCE [LARGE SCALE GENOMIC DNA]</scope>
    <source>
        <strain evidence="17">MLS10</strain>
    </source>
</reference>
<dbReference type="HOGENOM" id="CLU_000445_20_12_9"/>
<evidence type="ECO:0000256" key="5">
    <source>
        <dbReference type="ARBA" id="ARBA00022553"/>
    </source>
</evidence>
<dbReference type="AlphaFoldDB" id="D6XWJ2"/>
<keyword evidence="12" id="KW-0902">Two-component regulatory system</keyword>
<dbReference type="Pfam" id="PF02518">
    <property type="entry name" value="HATPase_c"/>
    <property type="match status" value="1"/>
</dbReference>
<dbReference type="STRING" id="439292.Bsel_0294"/>
<evidence type="ECO:0000256" key="10">
    <source>
        <dbReference type="ARBA" id="ARBA00022840"/>
    </source>
</evidence>
<proteinExistence type="predicted"/>
<keyword evidence="4" id="KW-1003">Cell membrane</keyword>
<dbReference type="InterPro" id="IPR003660">
    <property type="entry name" value="HAMP_dom"/>
</dbReference>
<evidence type="ECO:0000256" key="8">
    <source>
        <dbReference type="ARBA" id="ARBA00022741"/>
    </source>
</evidence>
<evidence type="ECO:0000313" key="18">
    <source>
        <dbReference type="Proteomes" id="UP000000271"/>
    </source>
</evidence>
<evidence type="ECO:0000256" key="13">
    <source>
        <dbReference type="ARBA" id="ARBA00023136"/>
    </source>
</evidence>
<gene>
    <name evidence="17" type="ordered locus">Bsel_0294</name>
</gene>
<dbReference type="EC" id="2.7.13.3" evidence="3"/>
<keyword evidence="7 14" id="KW-0812">Transmembrane</keyword>
<dbReference type="InterPro" id="IPR036890">
    <property type="entry name" value="HATPase_C_sf"/>
</dbReference>
<dbReference type="EMBL" id="CP001791">
    <property type="protein sequence ID" value="ADH97834.1"/>
    <property type="molecule type" value="Genomic_DNA"/>
</dbReference>
<evidence type="ECO:0000256" key="7">
    <source>
        <dbReference type="ARBA" id="ARBA00022692"/>
    </source>
</evidence>
<evidence type="ECO:0000256" key="12">
    <source>
        <dbReference type="ARBA" id="ARBA00023012"/>
    </source>
</evidence>
<name>D6XWJ2_BACIE</name>
<evidence type="ECO:0000256" key="4">
    <source>
        <dbReference type="ARBA" id="ARBA00022475"/>
    </source>
</evidence>
<evidence type="ECO:0000313" key="17">
    <source>
        <dbReference type="EMBL" id="ADH97834.1"/>
    </source>
</evidence>
<dbReference type="Gene3D" id="3.30.565.10">
    <property type="entry name" value="Histidine kinase-like ATPase, C-terminal domain"/>
    <property type="match status" value="1"/>
</dbReference>
<evidence type="ECO:0000256" key="2">
    <source>
        <dbReference type="ARBA" id="ARBA00004651"/>
    </source>
</evidence>
<evidence type="ECO:0000256" key="6">
    <source>
        <dbReference type="ARBA" id="ARBA00022679"/>
    </source>
</evidence>
<evidence type="ECO:0000259" key="15">
    <source>
        <dbReference type="PROSITE" id="PS50109"/>
    </source>
</evidence>
<dbReference type="InterPro" id="IPR003594">
    <property type="entry name" value="HATPase_dom"/>
</dbReference>
<evidence type="ECO:0000256" key="11">
    <source>
        <dbReference type="ARBA" id="ARBA00022989"/>
    </source>
</evidence>
<keyword evidence="6 17" id="KW-0808">Transferase</keyword>
<dbReference type="eggNOG" id="COG4585">
    <property type="taxonomic scope" value="Bacteria"/>
</dbReference>
<dbReference type="PROSITE" id="PS50109">
    <property type="entry name" value="HIS_KIN"/>
    <property type="match status" value="1"/>
</dbReference>
<dbReference type="GO" id="GO:0000155">
    <property type="term" value="F:phosphorelay sensor kinase activity"/>
    <property type="evidence" value="ECO:0007669"/>
    <property type="project" value="InterPro"/>
</dbReference>
<dbReference type="GO" id="GO:0005886">
    <property type="term" value="C:plasma membrane"/>
    <property type="evidence" value="ECO:0007669"/>
    <property type="project" value="UniProtKB-SubCell"/>
</dbReference>
<evidence type="ECO:0000259" key="16">
    <source>
        <dbReference type="PROSITE" id="PS50885"/>
    </source>
</evidence>
<comment type="subcellular location">
    <subcellularLocation>
        <location evidence="2">Cell membrane</location>
        <topology evidence="2">Multi-pass membrane protein</topology>
    </subcellularLocation>
</comment>
<sequence length="371" mass="41928">MTEKRRKWQIDGIVWDALRTQINAALAAFTVTLFLLLSLYQLGVNPPGANGAYTLRFTDVALLLFVFAVIFLSFTAVFNYRQAARVKRGLVGMIYQLKQYQRSGTYTPLSVTSKDELARLADELNGLTESVEERMVALRRMVNENSRLVKEAEQGASLEERRKLARDLHDAVSQELFSVSMSLSAIPKLMEKDPDKARQLFERIEKMVHHTQQELRALIMHLRPVTLEGKPLNLALSHLFDELTAKQPDMQFHCDLEDLPSLEKGVEEHVFRAIQEGISNALRHARASKLSLSVKRAKDLLLVTLSDDGDGFDLDSIDEERTGNVGLSAMKERMTEIGGNFTCISIPQKGTRLEFRVPIIHTKEDTEDGED</sequence>
<dbReference type="InterPro" id="IPR050482">
    <property type="entry name" value="Sensor_HK_TwoCompSys"/>
</dbReference>
<comment type="catalytic activity">
    <reaction evidence="1">
        <text>ATP + protein L-histidine = ADP + protein N-phospho-L-histidine.</text>
        <dbReference type="EC" id="2.7.13.3"/>
    </reaction>
</comment>
<dbReference type="RefSeq" id="WP_013171263.1">
    <property type="nucleotide sequence ID" value="NC_014219.1"/>
</dbReference>
<dbReference type="GO" id="GO:0005524">
    <property type="term" value="F:ATP binding"/>
    <property type="evidence" value="ECO:0007669"/>
    <property type="project" value="UniProtKB-KW"/>
</dbReference>
<keyword evidence="13 14" id="KW-0472">Membrane</keyword>
<evidence type="ECO:0000256" key="9">
    <source>
        <dbReference type="ARBA" id="ARBA00022777"/>
    </source>
</evidence>
<accession>D6XWJ2</accession>
<keyword evidence="5" id="KW-0597">Phosphoprotein</keyword>
<dbReference type="Pfam" id="PF07730">
    <property type="entry name" value="HisKA_3"/>
    <property type="match status" value="1"/>
</dbReference>
<keyword evidence="18" id="KW-1185">Reference proteome</keyword>
<dbReference type="CDD" id="cd16917">
    <property type="entry name" value="HATPase_UhpB-NarQ-NarX-like"/>
    <property type="match status" value="1"/>
</dbReference>
<dbReference type="InterPro" id="IPR011712">
    <property type="entry name" value="Sig_transdc_His_kin_sub3_dim/P"/>
</dbReference>
<organism evidence="17 18">
    <name type="scientific">Bacillus selenitireducens (strain ATCC 700615 / DSM 15326 / MLS10)</name>
    <dbReference type="NCBI Taxonomy" id="439292"/>
    <lineage>
        <taxon>Bacteria</taxon>
        <taxon>Bacillati</taxon>
        <taxon>Bacillota</taxon>
        <taxon>Bacilli</taxon>
        <taxon>Bacillales</taxon>
        <taxon>Bacillaceae</taxon>
        <taxon>Salisediminibacterium</taxon>
    </lineage>
</organism>
<keyword evidence="11 14" id="KW-1133">Transmembrane helix</keyword>
<dbReference type="SMART" id="SM00387">
    <property type="entry name" value="HATPase_c"/>
    <property type="match status" value="1"/>
</dbReference>
<feature type="domain" description="Histidine kinase" evidence="15">
    <location>
        <begin position="171"/>
        <end position="361"/>
    </location>
</feature>
<evidence type="ECO:0000256" key="3">
    <source>
        <dbReference type="ARBA" id="ARBA00012438"/>
    </source>
</evidence>
<dbReference type="Proteomes" id="UP000000271">
    <property type="component" value="Chromosome"/>
</dbReference>
<keyword evidence="8" id="KW-0547">Nucleotide-binding</keyword>
<dbReference type="PANTHER" id="PTHR24421:SF37">
    <property type="entry name" value="SENSOR HISTIDINE KINASE NARS"/>
    <property type="match status" value="1"/>
</dbReference>
<dbReference type="PROSITE" id="PS50885">
    <property type="entry name" value="HAMP"/>
    <property type="match status" value="1"/>
</dbReference>
<evidence type="ECO:0000256" key="14">
    <source>
        <dbReference type="SAM" id="Phobius"/>
    </source>
</evidence>
<evidence type="ECO:0000256" key="1">
    <source>
        <dbReference type="ARBA" id="ARBA00000085"/>
    </source>
</evidence>
<dbReference type="SUPFAM" id="SSF55874">
    <property type="entry name" value="ATPase domain of HSP90 chaperone/DNA topoisomerase II/histidine kinase"/>
    <property type="match status" value="1"/>
</dbReference>
<dbReference type="GO" id="GO:0046983">
    <property type="term" value="F:protein dimerization activity"/>
    <property type="evidence" value="ECO:0007669"/>
    <property type="project" value="InterPro"/>
</dbReference>
<feature type="transmembrane region" description="Helical" evidence="14">
    <location>
        <begin position="21"/>
        <end position="40"/>
    </location>
</feature>
<feature type="transmembrane region" description="Helical" evidence="14">
    <location>
        <begin position="60"/>
        <end position="80"/>
    </location>
</feature>
<dbReference type="PANTHER" id="PTHR24421">
    <property type="entry name" value="NITRATE/NITRITE SENSOR PROTEIN NARX-RELATED"/>
    <property type="match status" value="1"/>
</dbReference>
<feature type="domain" description="HAMP" evidence="16">
    <location>
        <begin position="107"/>
        <end position="136"/>
    </location>
</feature>